<dbReference type="OrthoDB" id="10518631at2759"/>
<name>A0A368GXA3_ANCCA</name>
<protein>
    <submittedName>
        <fullName evidence="2">Uncharacterized protein</fullName>
    </submittedName>
</protein>
<keyword evidence="3" id="KW-1185">Reference proteome</keyword>
<dbReference type="EMBL" id="JOJR01000054">
    <property type="protein sequence ID" value="RCN47969.1"/>
    <property type="molecule type" value="Genomic_DNA"/>
</dbReference>
<feature type="compositionally biased region" description="Basic and acidic residues" evidence="1">
    <location>
        <begin position="1"/>
        <end position="13"/>
    </location>
</feature>
<proteinExistence type="predicted"/>
<reference evidence="2 3" key="1">
    <citation type="submission" date="2014-10" db="EMBL/GenBank/DDBJ databases">
        <title>Draft genome of the hookworm Ancylostoma caninum.</title>
        <authorList>
            <person name="Mitreva M."/>
        </authorList>
    </citation>
    <scope>NUCLEOTIDE SEQUENCE [LARGE SCALE GENOMIC DNA]</scope>
    <source>
        <strain evidence="2 3">Baltimore</strain>
    </source>
</reference>
<evidence type="ECO:0000256" key="1">
    <source>
        <dbReference type="SAM" id="MobiDB-lite"/>
    </source>
</evidence>
<gene>
    <name evidence="2" type="ORF">ANCCAN_06021</name>
</gene>
<organism evidence="2 3">
    <name type="scientific">Ancylostoma caninum</name>
    <name type="common">Dog hookworm</name>
    <dbReference type="NCBI Taxonomy" id="29170"/>
    <lineage>
        <taxon>Eukaryota</taxon>
        <taxon>Metazoa</taxon>
        <taxon>Ecdysozoa</taxon>
        <taxon>Nematoda</taxon>
        <taxon>Chromadorea</taxon>
        <taxon>Rhabditida</taxon>
        <taxon>Rhabditina</taxon>
        <taxon>Rhabditomorpha</taxon>
        <taxon>Strongyloidea</taxon>
        <taxon>Ancylostomatidae</taxon>
        <taxon>Ancylostomatinae</taxon>
        <taxon>Ancylostoma</taxon>
    </lineage>
</organism>
<accession>A0A368GXA3</accession>
<feature type="compositionally biased region" description="Basic and acidic residues" evidence="1">
    <location>
        <begin position="31"/>
        <end position="48"/>
    </location>
</feature>
<comment type="caution">
    <text evidence="2">The sequence shown here is derived from an EMBL/GenBank/DDBJ whole genome shotgun (WGS) entry which is preliminary data.</text>
</comment>
<dbReference type="AlphaFoldDB" id="A0A368GXA3"/>
<evidence type="ECO:0000313" key="2">
    <source>
        <dbReference type="EMBL" id="RCN47969.1"/>
    </source>
</evidence>
<dbReference type="Proteomes" id="UP000252519">
    <property type="component" value="Unassembled WGS sequence"/>
</dbReference>
<feature type="compositionally biased region" description="Basic and acidic residues" evidence="1">
    <location>
        <begin position="58"/>
        <end position="171"/>
    </location>
</feature>
<sequence>MHVYLKPELDKIKQGLKNTQKTGSKSNENVHTAEKLSNEKKVPPEKPTQKRGSKGKRVTKENIKDKPTAQENIKDKPVPHQDKKEKPGSKENNKDEPVPKASGLKENKDEPLPKAKIEAKPASEEKIGGKPVPDKKEDNKKNAKDDKQIECKTPEQKSIEEFKTADEGESPKKKKSPPSSREPSLKEPERKHSEYLIYRAEIIGKDKQKTEVKDKPKMMGKSKATRSPNPKGIVDSVECG</sequence>
<evidence type="ECO:0000313" key="3">
    <source>
        <dbReference type="Proteomes" id="UP000252519"/>
    </source>
</evidence>
<feature type="region of interest" description="Disordered" evidence="1">
    <location>
        <begin position="1"/>
        <end position="240"/>
    </location>
</feature>
<feature type="compositionally biased region" description="Basic and acidic residues" evidence="1">
    <location>
        <begin position="202"/>
        <end position="217"/>
    </location>
</feature>
<feature type="compositionally biased region" description="Polar residues" evidence="1">
    <location>
        <begin position="16"/>
        <end position="30"/>
    </location>
</feature>
<feature type="compositionally biased region" description="Basic and acidic residues" evidence="1">
    <location>
        <begin position="183"/>
        <end position="194"/>
    </location>
</feature>